<dbReference type="Pfam" id="PF13366">
    <property type="entry name" value="PDDEXK_3"/>
    <property type="match status" value="1"/>
</dbReference>
<evidence type="ECO:0000313" key="2">
    <source>
        <dbReference type="Proteomes" id="UP000286801"/>
    </source>
</evidence>
<dbReference type="NCBIfam" id="TIGR04256">
    <property type="entry name" value="GxxExxY"/>
    <property type="match status" value="1"/>
</dbReference>
<accession>A0A432G983</accession>
<sequence length="120" mass="13798">MKFQNKFFGSAIEVHKILGPGLLESAYEECLCRELETRNISFERQLPLPLEYKGKPLDCGYRLDLLVSNTIVVELKAVSLIEPIHEEQLLTYMKLGGWKLGLLINFNVPLLKNGIRRRIL</sequence>
<evidence type="ECO:0000313" key="1">
    <source>
        <dbReference type="EMBL" id="RTZ80084.1"/>
    </source>
</evidence>
<comment type="caution">
    <text evidence="1">The sequence shown here is derived from an EMBL/GenBank/DDBJ whole genome shotgun (WGS) entry which is preliminary data.</text>
</comment>
<protein>
    <submittedName>
        <fullName evidence="1">GxxExxY protein</fullName>
    </submittedName>
</protein>
<name>A0A432G983_9DELT</name>
<reference evidence="1 2" key="1">
    <citation type="submission" date="2018-06" db="EMBL/GenBank/DDBJ databases">
        <title>Combined omics and stable isotope probing to characterize newly discovered Mariana Back-Arc vent microbial communities.</title>
        <authorList>
            <person name="Trembath-Reichert E."/>
            <person name="Huber J.A."/>
        </authorList>
    </citation>
    <scope>NUCLEOTIDE SEQUENCE [LARGE SCALE GENOMIC DNA]</scope>
    <source>
        <strain evidence="1">MAG 63_1</strain>
    </source>
</reference>
<organism evidence="1 2">
    <name type="scientific">SAR324 cluster bacterium</name>
    <dbReference type="NCBI Taxonomy" id="2024889"/>
    <lineage>
        <taxon>Bacteria</taxon>
        <taxon>Deltaproteobacteria</taxon>
        <taxon>SAR324 cluster</taxon>
    </lineage>
</organism>
<proteinExistence type="predicted"/>
<dbReference type="EMBL" id="QNZL01000110">
    <property type="protein sequence ID" value="RTZ80084.1"/>
    <property type="molecule type" value="Genomic_DNA"/>
</dbReference>
<dbReference type="InterPro" id="IPR026350">
    <property type="entry name" value="GxxExxY"/>
</dbReference>
<dbReference type="AlphaFoldDB" id="A0A432G983"/>
<gene>
    <name evidence="1" type="ORF">DSY97_04195</name>
</gene>
<dbReference type="Proteomes" id="UP000286801">
    <property type="component" value="Unassembled WGS sequence"/>
</dbReference>